<dbReference type="AlphaFoldDB" id="A0A5P1EJR5"/>
<keyword evidence="10" id="KW-0406">Ion transport</keyword>
<evidence type="ECO:0000256" key="4">
    <source>
        <dbReference type="ARBA" id="ARBA00022448"/>
    </source>
</evidence>
<evidence type="ECO:0000256" key="3">
    <source>
        <dbReference type="ARBA" id="ARBA00009945"/>
    </source>
</evidence>
<evidence type="ECO:0000313" key="15">
    <source>
        <dbReference type="Proteomes" id="UP000243459"/>
    </source>
</evidence>
<dbReference type="InterPro" id="IPR034575">
    <property type="entry name" value="OEP21"/>
</dbReference>
<dbReference type="GO" id="GO:0034426">
    <property type="term" value="C:etioplast membrane"/>
    <property type="evidence" value="ECO:0007669"/>
    <property type="project" value="UniProtKB-SubCell"/>
</dbReference>
<keyword evidence="7" id="KW-0934">Plastid</keyword>
<keyword evidence="8" id="KW-0812">Transmembrane</keyword>
<reference evidence="15" key="1">
    <citation type="journal article" date="2017" name="Nat. Commun.">
        <title>The asparagus genome sheds light on the origin and evolution of a young Y chromosome.</title>
        <authorList>
            <person name="Harkess A."/>
            <person name="Zhou J."/>
            <person name="Xu C."/>
            <person name="Bowers J.E."/>
            <person name="Van der Hulst R."/>
            <person name="Ayyampalayam S."/>
            <person name="Mercati F."/>
            <person name="Riccardi P."/>
            <person name="McKain M.R."/>
            <person name="Kakrana A."/>
            <person name="Tang H."/>
            <person name="Ray J."/>
            <person name="Groenendijk J."/>
            <person name="Arikit S."/>
            <person name="Mathioni S.M."/>
            <person name="Nakano M."/>
            <person name="Shan H."/>
            <person name="Telgmann-Rauber A."/>
            <person name="Kanno A."/>
            <person name="Yue Z."/>
            <person name="Chen H."/>
            <person name="Li W."/>
            <person name="Chen Y."/>
            <person name="Xu X."/>
            <person name="Zhang Y."/>
            <person name="Luo S."/>
            <person name="Chen H."/>
            <person name="Gao J."/>
            <person name="Mao Z."/>
            <person name="Pires J.C."/>
            <person name="Luo M."/>
            <person name="Kudrna D."/>
            <person name="Wing R.A."/>
            <person name="Meyers B.C."/>
            <person name="Yi K."/>
            <person name="Kong H."/>
            <person name="Lavrijsen P."/>
            <person name="Sunseri F."/>
            <person name="Falavigna A."/>
            <person name="Ye Y."/>
            <person name="Leebens-Mack J.H."/>
            <person name="Chen G."/>
        </authorList>
    </citation>
    <scope>NUCLEOTIDE SEQUENCE [LARGE SCALE GENOMIC DNA]</scope>
    <source>
        <strain evidence="15">cv. DH0086</strain>
    </source>
</reference>
<comment type="function">
    <text evidence="13">Voltage-dependent rectifying anion channel that facilitates the translocation between chloroplast and cytoplasm of phosphorylated carbohydrates such as triosephosphate, 3-phosphoglycerate and inorganic phosphate (Pi) depending of ATP to triosephosphate ratio in the plastidial intermembrane space; in high triosephosphate/ATP conditions (e.g. photosynthesis), export of triosphosphate from chloroplast (outward rectifying channels), but in high ATP/triosephosphate conditions (e.g. dark phase), import of phosphosolutes (inward rectifying channels).</text>
</comment>
<gene>
    <name evidence="14" type="ORF">A4U43_C07F24250</name>
</gene>
<evidence type="ECO:0000256" key="12">
    <source>
        <dbReference type="ARBA" id="ARBA00023136"/>
    </source>
</evidence>
<feature type="non-terminal residue" evidence="14">
    <location>
        <position position="1"/>
    </location>
</feature>
<organism evidence="14 15">
    <name type="scientific">Asparagus officinalis</name>
    <name type="common">Garden asparagus</name>
    <dbReference type="NCBI Taxonomy" id="4686"/>
    <lineage>
        <taxon>Eukaryota</taxon>
        <taxon>Viridiplantae</taxon>
        <taxon>Streptophyta</taxon>
        <taxon>Embryophyta</taxon>
        <taxon>Tracheophyta</taxon>
        <taxon>Spermatophyta</taxon>
        <taxon>Magnoliopsida</taxon>
        <taxon>Liliopsida</taxon>
        <taxon>Asparagales</taxon>
        <taxon>Asparagaceae</taxon>
        <taxon>Asparagoideae</taxon>
        <taxon>Asparagus</taxon>
    </lineage>
</organism>
<evidence type="ECO:0000256" key="13">
    <source>
        <dbReference type="ARBA" id="ARBA00024941"/>
    </source>
</evidence>
<dbReference type="Proteomes" id="UP000243459">
    <property type="component" value="Chromosome 7"/>
</dbReference>
<proteinExistence type="inferred from homology"/>
<keyword evidence="4" id="KW-0813">Transport</keyword>
<evidence type="ECO:0000256" key="11">
    <source>
        <dbReference type="ARBA" id="ARBA00023114"/>
    </source>
</evidence>
<dbReference type="GO" id="GO:0015288">
    <property type="term" value="F:porin activity"/>
    <property type="evidence" value="ECO:0007669"/>
    <property type="project" value="UniProtKB-KW"/>
</dbReference>
<evidence type="ECO:0000256" key="2">
    <source>
        <dbReference type="ARBA" id="ARBA00004441"/>
    </source>
</evidence>
<keyword evidence="12" id="KW-0472">Membrane</keyword>
<evidence type="ECO:0000256" key="9">
    <source>
        <dbReference type="ARBA" id="ARBA00022805"/>
    </source>
</evidence>
<keyword evidence="6" id="KW-0150">Chloroplast</keyword>
<evidence type="ECO:0000256" key="1">
    <source>
        <dbReference type="ARBA" id="ARBA00004396"/>
    </source>
</evidence>
<evidence type="ECO:0000313" key="14">
    <source>
        <dbReference type="EMBL" id="ONK64300.1"/>
    </source>
</evidence>
<dbReference type="GO" id="GO:0008308">
    <property type="term" value="F:voltage-gated monoatomic anion channel activity"/>
    <property type="evidence" value="ECO:0007669"/>
    <property type="project" value="InterPro"/>
</dbReference>
<name>A0A5P1EJR5_ASPOF</name>
<comment type="subcellular location">
    <subcellularLocation>
        <location evidence="1">Plastid</location>
        <location evidence="1">Chloroplast outer membrane</location>
        <topology evidence="1">Multi-pass membrane protein</topology>
    </subcellularLocation>
    <subcellularLocation>
        <location evidence="2">Plastid</location>
        <location evidence="2">Etioplast membrane</location>
        <topology evidence="2">Multi-pass membrane protein</topology>
    </subcellularLocation>
</comment>
<accession>A0A5P1EJR5</accession>
<dbReference type="PANTHER" id="PTHR35993">
    <property type="entry name" value="OUTER ENVELOPE PORE PROTEIN 21B, CHLOROPLASTIC"/>
    <property type="match status" value="1"/>
</dbReference>
<keyword evidence="9" id="KW-1002">Plastid outer membrane</keyword>
<protein>
    <submittedName>
        <fullName evidence="14">Uncharacterized protein</fullName>
    </submittedName>
</protein>
<evidence type="ECO:0000256" key="5">
    <source>
        <dbReference type="ARBA" id="ARBA00022452"/>
    </source>
</evidence>
<dbReference type="GO" id="GO:0046930">
    <property type="term" value="C:pore complex"/>
    <property type="evidence" value="ECO:0007669"/>
    <property type="project" value="UniProtKB-KW"/>
</dbReference>
<evidence type="ECO:0000256" key="8">
    <source>
        <dbReference type="ARBA" id="ARBA00022692"/>
    </source>
</evidence>
<feature type="non-terminal residue" evidence="14">
    <location>
        <position position="62"/>
    </location>
</feature>
<dbReference type="GO" id="GO:0044070">
    <property type="term" value="P:regulation of monoatomic anion transport"/>
    <property type="evidence" value="ECO:0007669"/>
    <property type="project" value="InterPro"/>
</dbReference>
<evidence type="ECO:0000256" key="7">
    <source>
        <dbReference type="ARBA" id="ARBA00022640"/>
    </source>
</evidence>
<keyword evidence="11" id="KW-0626">Porin</keyword>
<keyword evidence="5" id="KW-1134">Transmembrane beta strand</keyword>
<keyword evidence="15" id="KW-1185">Reference proteome</keyword>
<evidence type="ECO:0000256" key="6">
    <source>
        <dbReference type="ARBA" id="ARBA00022528"/>
    </source>
</evidence>
<evidence type="ECO:0000256" key="10">
    <source>
        <dbReference type="ARBA" id="ARBA00023065"/>
    </source>
</evidence>
<dbReference type="EMBL" id="CM007387">
    <property type="protein sequence ID" value="ONK64300.1"/>
    <property type="molecule type" value="Genomic_DNA"/>
</dbReference>
<dbReference type="PANTHER" id="PTHR35993:SF1">
    <property type="entry name" value="OUTER ENVELOPE PORE PROTEIN 21B, CHLOROPLASTIC"/>
    <property type="match status" value="1"/>
</dbReference>
<sequence length="62" mass="7026">RKARGALEFVWSILDFQKDQDVRIKVGYEISQQDAASLAIAIMKKNLRGQTFLGCDDNPLSR</sequence>
<dbReference type="GO" id="GO:0009707">
    <property type="term" value="C:chloroplast outer membrane"/>
    <property type="evidence" value="ECO:0007669"/>
    <property type="project" value="UniProtKB-SubCell"/>
</dbReference>
<comment type="similarity">
    <text evidence="3">Belongs to the plastid outer envelope porin OEP21 (TC 1.B.29) family.</text>
</comment>